<evidence type="ECO:0000256" key="12">
    <source>
        <dbReference type="ARBA" id="ARBA00029438"/>
    </source>
</evidence>
<evidence type="ECO:0000313" key="15">
    <source>
        <dbReference type="EMBL" id="KRM26126.1"/>
    </source>
</evidence>
<evidence type="ECO:0000259" key="14">
    <source>
        <dbReference type="Pfam" id="PF08544"/>
    </source>
</evidence>
<dbReference type="EMBL" id="AZFW01000084">
    <property type="protein sequence ID" value="KRM26126.1"/>
    <property type="molecule type" value="Genomic_DNA"/>
</dbReference>
<dbReference type="RefSeq" id="WP_027828269.1">
    <property type="nucleotide sequence ID" value="NZ_AUEH01000016.1"/>
</dbReference>
<dbReference type="InterPro" id="IPR006203">
    <property type="entry name" value="GHMP_knse_ATP-bd_CS"/>
</dbReference>
<evidence type="ECO:0000256" key="10">
    <source>
        <dbReference type="ARBA" id="ARBA00022842"/>
    </source>
</evidence>
<keyword evidence="10" id="KW-0460">Magnesium</keyword>
<keyword evidence="9" id="KW-0067">ATP-binding</keyword>
<evidence type="ECO:0000256" key="5">
    <source>
        <dbReference type="ARBA" id="ARBA00022516"/>
    </source>
</evidence>
<keyword evidence="11" id="KW-0443">Lipid metabolism</keyword>
<evidence type="ECO:0000256" key="2">
    <source>
        <dbReference type="ARBA" id="ARBA00006495"/>
    </source>
</evidence>
<dbReference type="PANTHER" id="PTHR43290:SF2">
    <property type="entry name" value="MEVALONATE KINASE"/>
    <property type="match status" value="1"/>
</dbReference>
<organism evidence="15 16">
    <name type="scientific">Schleiferilactobacillus harbinensis DSM 16991</name>
    <dbReference type="NCBI Taxonomy" id="1122147"/>
    <lineage>
        <taxon>Bacteria</taxon>
        <taxon>Bacillati</taxon>
        <taxon>Bacillota</taxon>
        <taxon>Bacilli</taxon>
        <taxon>Lactobacillales</taxon>
        <taxon>Lactobacillaceae</taxon>
        <taxon>Schleiferilactobacillus</taxon>
    </lineage>
</organism>
<evidence type="ECO:0000256" key="6">
    <source>
        <dbReference type="ARBA" id="ARBA00022679"/>
    </source>
</evidence>
<dbReference type="SUPFAM" id="SSF54211">
    <property type="entry name" value="Ribosomal protein S5 domain 2-like"/>
    <property type="match status" value="1"/>
</dbReference>
<dbReference type="PRINTS" id="PR00959">
    <property type="entry name" value="MEVGALKINASE"/>
</dbReference>
<keyword evidence="4" id="KW-0963">Cytoplasm</keyword>
<evidence type="ECO:0000256" key="3">
    <source>
        <dbReference type="ARBA" id="ARBA00012103"/>
    </source>
</evidence>
<protein>
    <recommendedName>
        <fullName evidence="3">mevalonate kinase</fullName>
        <ecNumber evidence="3">2.7.1.36</ecNumber>
    </recommendedName>
</protein>
<dbReference type="InterPro" id="IPR020568">
    <property type="entry name" value="Ribosomal_Su5_D2-typ_SF"/>
</dbReference>
<keyword evidence="7" id="KW-0547">Nucleotide-binding</keyword>
<sequence>MHTGIGTSHAKIILIGDHSVVYGEPAICLPLKAVPCRITVAAQPTGEPDWLTTSFFTGPLPSAPSNLHGPLALWRTLAEHLRIAEPLRVTIDSQVPTARGMGSSAATAVALVRAFFDYAQQPLTDADLQKWAAVSEDIIHGTPSGIDAATVASAVPIWFIKDQPVIALPDPLRGVLVIADSGKLGETGPAVAAVRKLRQTRPSQTNAAIAELGQIAAQGRAAIHQNNLAALGRLLDRDQALLQGLTVSDPLLDQLIAAARQAGALGAKLTGGGRGGCLIALCSDLPHADHVAAALQQAGAPATWIDPLDSEVQS</sequence>
<dbReference type="PROSITE" id="PS00627">
    <property type="entry name" value="GHMP_KINASES_ATP"/>
    <property type="match status" value="1"/>
</dbReference>
<dbReference type="EC" id="2.7.1.36" evidence="3"/>
<dbReference type="AlphaFoldDB" id="A0A0R1X7H8"/>
<dbReference type="GO" id="GO:0004496">
    <property type="term" value="F:mevalonate kinase activity"/>
    <property type="evidence" value="ECO:0007669"/>
    <property type="project" value="UniProtKB-EC"/>
</dbReference>
<feature type="domain" description="GHMP kinase C-terminal" evidence="14">
    <location>
        <begin position="221"/>
        <end position="299"/>
    </location>
</feature>
<reference evidence="15 16" key="1">
    <citation type="journal article" date="2015" name="Genome Announc.">
        <title>Expanding the biotechnology potential of lactobacilli through comparative genomics of 213 strains and associated genera.</title>
        <authorList>
            <person name="Sun Z."/>
            <person name="Harris H.M."/>
            <person name="McCann A."/>
            <person name="Guo C."/>
            <person name="Argimon S."/>
            <person name="Zhang W."/>
            <person name="Yang X."/>
            <person name="Jeffery I.B."/>
            <person name="Cooney J.C."/>
            <person name="Kagawa T.F."/>
            <person name="Liu W."/>
            <person name="Song Y."/>
            <person name="Salvetti E."/>
            <person name="Wrobel A."/>
            <person name="Rasinkangas P."/>
            <person name="Parkhill J."/>
            <person name="Rea M.C."/>
            <person name="O'Sullivan O."/>
            <person name="Ritari J."/>
            <person name="Douillard F.P."/>
            <person name="Paul Ross R."/>
            <person name="Yang R."/>
            <person name="Briner A.E."/>
            <person name="Felis G.E."/>
            <person name="de Vos W.M."/>
            <person name="Barrangou R."/>
            <person name="Klaenhammer T.R."/>
            <person name="Caufield P.W."/>
            <person name="Cui Y."/>
            <person name="Zhang H."/>
            <person name="O'Toole P.W."/>
        </authorList>
    </citation>
    <scope>NUCLEOTIDE SEQUENCE [LARGE SCALE GENOMIC DNA]</scope>
    <source>
        <strain evidence="15 16">DSM 16991</strain>
    </source>
</reference>
<comment type="similarity">
    <text evidence="2">Belongs to the GHMP kinase family. Mevalonate kinase subfamily.</text>
</comment>
<evidence type="ECO:0000256" key="1">
    <source>
        <dbReference type="ARBA" id="ARBA00004496"/>
    </source>
</evidence>
<comment type="subcellular location">
    <subcellularLocation>
        <location evidence="1">Cytoplasm</location>
    </subcellularLocation>
</comment>
<dbReference type="InterPro" id="IPR006204">
    <property type="entry name" value="GHMP_kinase_N_dom"/>
</dbReference>
<dbReference type="InterPro" id="IPR014721">
    <property type="entry name" value="Ribsml_uS5_D2-typ_fold_subgr"/>
</dbReference>
<dbReference type="PANTHER" id="PTHR43290">
    <property type="entry name" value="MEVALONATE KINASE"/>
    <property type="match status" value="1"/>
</dbReference>
<dbReference type="Pfam" id="PF08544">
    <property type="entry name" value="GHMP_kinases_C"/>
    <property type="match status" value="1"/>
</dbReference>
<dbReference type="InterPro" id="IPR036554">
    <property type="entry name" value="GHMP_kinase_C_sf"/>
</dbReference>
<keyword evidence="8 15" id="KW-0418">Kinase</keyword>
<dbReference type="Pfam" id="PF00288">
    <property type="entry name" value="GHMP_kinases_N"/>
    <property type="match status" value="1"/>
</dbReference>
<evidence type="ECO:0000256" key="9">
    <source>
        <dbReference type="ARBA" id="ARBA00022840"/>
    </source>
</evidence>
<dbReference type="InterPro" id="IPR013750">
    <property type="entry name" value="GHMP_kinase_C_dom"/>
</dbReference>
<comment type="pathway">
    <text evidence="12">Isoprenoid biosynthesis; isopentenyl diphosphate biosynthesis via mevalonate pathway; isopentenyl diphosphate from (R)-mevalonate: step 1/3.</text>
</comment>
<evidence type="ECO:0000256" key="4">
    <source>
        <dbReference type="ARBA" id="ARBA00022490"/>
    </source>
</evidence>
<feature type="domain" description="GHMP kinase N-terminal" evidence="13">
    <location>
        <begin position="74"/>
        <end position="150"/>
    </location>
</feature>
<dbReference type="eggNOG" id="COG1577">
    <property type="taxonomic scope" value="Bacteria"/>
</dbReference>
<dbReference type="GO" id="GO:0005524">
    <property type="term" value="F:ATP binding"/>
    <property type="evidence" value="ECO:0007669"/>
    <property type="project" value="UniProtKB-KW"/>
</dbReference>
<comment type="caution">
    <text evidence="15">The sequence shown here is derived from an EMBL/GenBank/DDBJ whole genome shotgun (WGS) entry which is preliminary data.</text>
</comment>
<accession>A0A0R1X7H8</accession>
<evidence type="ECO:0000256" key="8">
    <source>
        <dbReference type="ARBA" id="ARBA00022777"/>
    </source>
</evidence>
<dbReference type="PATRIC" id="fig|1122147.4.peg.204"/>
<keyword evidence="6" id="KW-0808">Transferase</keyword>
<dbReference type="SUPFAM" id="SSF55060">
    <property type="entry name" value="GHMP Kinase, C-terminal domain"/>
    <property type="match status" value="1"/>
</dbReference>
<name>A0A0R1X7H8_9LACO</name>
<dbReference type="Gene3D" id="3.30.230.10">
    <property type="match status" value="1"/>
</dbReference>
<dbReference type="GO" id="GO:0019287">
    <property type="term" value="P:isopentenyl diphosphate biosynthetic process, mevalonate pathway"/>
    <property type="evidence" value="ECO:0007669"/>
    <property type="project" value="UniProtKB-UniPathway"/>
</dbReference>
<dbReference type="UniPathway" id="UPA00057">
    <property type="reaction ID" value="UER00098"/>
</dbReference>
<evidence type="ECO:0000256" key="11">
    <source>
        <dbReference type="ARBA" id="ARBA00023098"/>
    </source>
</evidence>
<dbReference type="Proteomes" id="UP000050949">
    <property type="component" value="Unassembled WGS sequence"/>
</dbReference>
<evidence type="ECO:0000256" key="7">
    <source>
        <dbReference type="ARBA" id="ARBA00022741"/>
    </source>
</evidence>
<dbReference type="GO" id="GO:0005829">
    <property type="term" value="C:cytosol"/>
    <property type="evidence" value="ECO:0007669"/>
    <property type="project" value="TreeGrafter"/>
</dbReference>
<keyword evidence="5" id="KW-0444">Lipid biosynthesis</keyword>
<proteinExistence type="inferred from homology"/>
<evidence type="ECO:0000313" key="16">
    <source>
        <dbReference type="Proteomes" id="UP000050949"/>
    </source>
</evidence>
<dbReference type="InterPro" id="IPR006205">
    <property type="entry name" value="Mev_gal_kin"/>
</dbReference>
<gene>
    <name evidence="15" type="ORF">FC91_GL000194</name>
</gene>
<dbReference type="OrthoDB" id="9764892at2"/>
<evidence type="ECO:0000259" key="13">
    <source>
        <dbReference type="Pfam" id="PF00288"/>
    </source>
</evidence>
<dbReference type="Gene3D" id="3.30.70.890">
    <property type="entry name" value="GHMP kinase, C-terminal domain"/>
    <property type="match status" value="1"/>
</dbReference>
<dbReference type="NCBIfam" id="TIGR00549">
    <property type="entry name" value="mevalon_kin"/>
    <property type="match status" value="1"/>
</dbReference>